<dbReference type="Proteomes" id="UP000324222">
    <property type="component" value="Unassembled WGS sequence"/>
</dbReference>
<keyword evidence="3" id="KW-1185">Reference proteome</keyword>
<organism evidence="2 3">
    <name type="scientific">Portunus trituberculatus</name>
    <name type="common">Swimming crab</name>
    <name type="synonym">Neptunus trituberculatus</name>
    <dbReference type="NCBI Taxonomy" id="210409"/>
    <lineage>
        <taxon>Eukaryota</taxon>
        <taxon>Metazoa</taxon>
        <taxon>Ecdysozoa</taxon>
        <taxon>Arthropoda</taxon>
        <taxon>Crustacea</taxon>
        <taxon>Multicrustacea</taxon>
        <taxon>Malacostraca</taxon>
        <taxon>Eumalacostraca</taxon>
        <taxon>Eucarida</taxon>
        <taxon>Decapoda</taxon>
        <taxon>Pleocyemata</taxon>
        <taxon>Brachyura</taxon>
        <taxon>Eubrachyura</taxon>
        <taxon>Portunoidea</taxon>
        <taxon>Portunidae</taxon>
        <taxon>Portuninae</taxon>
        <taxon>Portunus</taxon>
    </lineage>
</organism>
<reference evidence="2 3" key="1">
    <citation type="submission" date="2019-05" db="EMBL/GenBank/DDBJ databases">
        <title>Another draft genome of Portunus trituberculatus and its Hox gene families provides insights of decapod evolution.</title>
        <authorList>
            <person name="Jeong J.-H."/>
            <person name="Song I."/>
            <person name="Kim S."/>
            <person name="Choi T."/>
            <person name="Kim D."/>
            <person name="Ryu S."/>
            <person name="Kim W."/>
        </authorList>
    </citation>
    <scope>NUCLEOTIDE SEQUENCE [LARGE SCALE GENOMIC DNA]</scope>
    <source>
        <tissue evidence="2">Muscle</tissue>
    </source>
</reference>
<accession>A0A5B7D8K9</accession>
<dbReference type="AlphaFoldDB" id="A0A5B7D8K9"/>
<evidence type="ECO:0000256" key="1">
    <source>
        <dbReference type="SAM" id="MobiDB-lite"/>
    </source>
</evidence>
<protein>
    <submittedName>
        <fullName evidence="2">Uncharacterized protein</fullName>
    </submittedName>
</protein>
<evidence type="ECO:0000313" key="2">
    <source>
        <dbReference type="EMBL" id="MPC17614.1"/>
    </source>
</evidence>
<sequence>MMPITKGDKHSKHDIKDGHLNNGIPAALPQPALPGRLTYRCVVVKYYCEKLTCNCIPDYAVILHSAMEDQPPDPRRATGESGS</sequence>
<comment type="caution">
    <text evidence="2">The sequence shown here is derived from an EMBL/GenBank/DDBJ whole genome shotgun (WGS) entry which is preliminary data.</text>
</comment>
<feature type="region of interest" description="Disordered" evidence="1">
    <location>
        <begin position="1"/>
        <end position="27"/>
    </location>
</feature>
<evidence type="ECO:0000313" key="3">
    <source>
        <dbReference type="Proteomes" id="UP000324222"/>
    </source>
</evidence>
<name>A0A5B7D8K9_PORTR</name>
<dbReference type="EMBL" id="VSRR010000606">
    <property type="protein sequence ID" value="MPC17614.1"/>
    <property type="molecule type" value="Genomic_DNA"/>
</dbReference>
<gene>
    <name evidence="2" type="ORF">E2C01_010476</name>
</gene>
<proteinExistence type="predicted"/>